<dbReference type="Pfam" id="PF13807">
    <property type="entry name" value="GNVR"/>
    <property type="match status" value="1"/>
</dbReference>
<evidence type="ECO:0000256" key="11">
    <source>
        <dbReference type="ARBA" id="ARBA00045736"/>
    </source>
</evidence>
<keyword evidence="8 12" id="KW-1133">Transmembrane helix</keyword>
<comment type="caution">
    <text evidence="15">The sequence shown here is derived from an EMBL/GenBank/DDBJ whole genome shotgun (WGS) entry which is preliminary data.</text>
</comment>
<reference evidence="15 16" key="1">
    <citation type="journal article" date="2015" name="Genome Announc.">
        <title>Expanding the biotechnology potential of lactobacilli through comparative genomics of 213 strains and associated genera.</title>
        <authorList>
            <person name="Sun Z."/>
            <person name="Harris H.M."/>
            <person name="McCann A."/>
            <person name="Guo C."/>
            <person name="Argimon S."/>
            <person name="Zhang W."/>
            <person name="Yang X."/>
            <person name="Jeffery I.B."/>
            <person name="Cooney J.C."/>
            <person name="Kagawa T.F."/>
            <person name="Liu W."/>
            <person name="Song Y."/>
            <person name="Salvetti E."/>
            <person name="Wrobel A."/>
            <person name="Rasinkangas P."/>
            <person name="Parkhill J."/>
            <person name="Rea M.C."/>
            <person name="O'Sullivan O."/>
            <person name="Ritari J."/>
            <person name="Douillard F.P."/>
            <person name="Paul Ross R."/>
            <person name="Yang R."/>
            <person name="Briner A.E."/>
            <person name="Felis G.E."/>
            <person name="de Vos W.M."/>
            <person name="Barrangou R."/>
            <person name="Klaenhammer T.R."/>
            <person name="Caufield P.W."/>
            <person name="Cui Y."/>
            <person name="Zhang H."/>
            <person name="O'Toole P.W."/>
        </authorList>
    </citation>
    <scope>NUCLEOTIDE SEQUENCE [LARGE SCALE GENOMIC DNA]</scope>
    <source>
        <strain evidence="15 16">DSM 20178</strain>
    </source>
</reference>
<dbReference type="eggNOG" id="COG3944">
    <property type="taxonomic scope" value="Bacteria"/>
</dbReference>
<dbReference type="GO" id="GO:0005886">
    <property type="term" value="C:plasma membrane"/>
    <property type="evidence" value="ECO:0007669"/>
    <property type="project" value="UniProtKB-SubCell"/>
</dbReference>
<name>A0A0R1ELK4_LACZE</name>
<evidence type="ECO:0000259" key="14">
    <source>
        <dbReference type="Pfam" id="PF13807"/>
    </source>
</evidence>
<evidence type="ECO:0000256" key="6">
    <source>
        <dbReference type="ARBA" id="ARBA00022692"/>
    </source>
</evidence>
<dbReference type="GO" id="GO:0004713">
    <property type="term" value="F:protein tyrosine kinase activity"/>
    <property type="evidence" value="ECO:0007669"/>
    <property type="project" value="TreeGrafter"/>
</dbReference>
<evidence type="ECO:0000256" key="7">
    <source>
        <dbReference type="ARBA" id="ARBA00022903"/>
    </source>
</evidence>
<dbReference type="PATRIC" id="fig|1423816.3.peg.1910"/>
<evidence type="ECO:0000313" key="16">
    <source>
        <dbReference type="Proteomes" id="UP000051984"/>
    </source>
</evidence>
<evidence type="ECO:0000256" key="12">
    <source>
        <dbReference type="SAM" id="Phobius"/>
    </source>
</evidence>
<evidence type="ECO:0000256" key="5">
    <source>
        <dbReference type="ARBA" id="ARBA00022475"/>
    </source>
</evidence>
<dbReference type="Proteomes" id="UP000051984">
    <property type="component" value="Unassembled WGS sequence"/>
</dbReference>
<comment type="pathway">
    <text evidence="2">Capsule biogenesis; capsule polysaccharide biosynthesis.</text>
</comment>
<keyword evidence="6 12" id="KW-0812">Transmembrane</keyword>
<keyword evidence="5" id="KW-1003">Cell membrane</keyword>
<dbReference type="InterPro" id="IPR003856">
    <property type="entry name" value="LPS_length_determ_N"/>
</dbReference>
<comment type="similarity">
    <text evidence="3">Belongs to the CpsC/CapA family.</text>
</comment>
<keyword evidence="7" id="KW-0972">Capsule biogenesis/degradation</keyword>
<keyword evidence="10" id="KW-0270">Exopolysaccharide synthesis</keyword>
<dbReference type="AlphaFoldDB" id="A0A0R1ELK4"/>
<organism evidence="15 16">
    <name type="scientific">Lacticaseibacillus zeae DSM 20178 = KCTC 3804</name>
    <dbReference type="NCBI Taxonomy" id="1423816"/>
    <lineage>
        <taxon>Bacteria</taxon>
        <taxon>Bacillati</taxon>
        <taxon>Bacillota</taxon>
        <taxon>Bacilli</taxon>
        <taxon>Lactobacillales</taxon>
        <taxon>Lactobacillaceae</taxon>
        <taxon>Lacticaseibacillus</taxon>
    </lineage>
</organism>
<feature type="transmembrane region" description="Helical" evidence="12">
    <location>
        <begin position="224"/>
        <end position="243"/>
    </location>
</feature>
<dbReference type="GO" id="GO:0000271">
    <property type="term" value="P:polysaccharide biosynthetic process"/>
    <property type="evidence" value="ECO:0007669"/>
    <property type="project" value="UniProtKB-KW"/>
</dbReference>
<dbReference type="PANTHER" id="PTHR32309">
    <property type="entry name" value="TYROSINE-PROTEIN KINASE"/>
    <property type="match status" value="1"/>
</dbReference>
<feature type="domain" description="Polysaccharide chain length determinant N-terminal" evidence="13">
    <location>
        <begin position="9"/>
        <end position="99"/>
    </location>
</feature>
<evidence type="ECO:0000256" key="2">
    <source>
        <dbReference type="ARBA" id="ARBA00005132"/>
    </source>
</evidence>
<evidence type="ECO:0000313" key="15">
    <source>
        <dbReference type="EMBL" id="KRK10310.1"/>
    </source>
</evidence>
<evidence type="ECO:0000256" key="3">
    <source>
        <dbReference type="ARBA" id="ARBA00006683"/>
    </source>
</evidence>
<comment type="function">
    <text evidence="11">Required for CpsD phosphorylation. Involved in the regulation of capsular polysaccharide biosynthesis. May be part of a complex that directs the coordinated polymerization and export to the cell surface of the capsular polysaccharide.</text>
</comment>
<accession>A0A0R1ELK4</accession>
<evidence type="ECO:0000256" key="1">
    <source>
        <dbReference type="ARBA" id="ARBA00004651"/>
    </source>
</evidence>
<evidence type="ECO:0000256" key="10">
    <source>
        <dbReference type="ARBA" id="ARBA00023169"/>
    </source>
</evidence>
<feature type="domain" description="Tyrosine-protein kinase G-rich" evidence="14">
    <location>
        <begin position="190"/>
        <end position="245"/>
    </location>
</feature>
<dbReference type="InterPro" id="IPR032807">
    <property type="entry name" value="GNVR"/>
</dbReference>
<evidence type="ECO:0000256" key="8">
    <source>
        <dbReference type="ARBA" id="ARBA00022989"/>
    </source>
</evidence>
<feature type="transmembrane region" description="Helical" evidence="12">
    <location>
        <begin position="21"/>
        <end position="41"/>
    </location>
</feature>
<evidence type="ECO:0000256" key="9">
    <source>
        <dbReference type="ARBA" id="ARBA00023136"/>
    </source>
</evidence>
<dbReference type="Pfam" id="PF02706">
    <property type="entry name" value="Wzz"/>
    <property type="match status" value="1"/>
</dbReference>
<dbReference type="EMBL" id="AZCT01000023">
    <property type="protein sequence ID" value="KRK10310.1"/>
    <property type="molecule type" value="Genomic_DNA"/>
</dbReference>
<dbReference type="InterPro" id="IPR050445">
    <property type="entry name" value="Bact_polysacc_biosynth/exp"/>
</dbReference>
<comment type="subcellular location">
    <subcellularLocation>
        <location evidence="1">Cell membrane</location>
        <topology evidence="1">Multi-pass membrane protein</topology>
    </subcellularLocation>
</comment>
<evidence type="ECO:0000256" key="4">
    <source>
        <dbReference type="ARBA" id="ARBA00020739"/>
    </source>
</evidence>
<proteinExistence type="inferred from homology"/>
<keyword evidence="9 12" id="KW-0472">Membrane</keyword>
<dbReference type="PANTHER" id="PTHR32309:SF13">
    <property type="entry name" value="FERRIC ENTEROBACTIN TRANSPORT PROTEIN FEPE"/>
    <property type="match status" value="1"/>
</dbReference>
<evidence type="ECO:0000259" key="13">
    <source>
        <dbReference type="Pfam" id="PF02706"/>
    </source>
</evidence>
<sequence length="309" mass="34526">MGKEFMNKQIDLSQLWQIFKRSFLAMIILGIVRMAAAYFGAKTFIAPKYESDTSLLVNRKQDNDPNMQLNAQQADVQLINTYKDIITRPVVLQAVASDLTSPQKVMTKKAEKAVYGTRYNATTGIRERYVVEKAKPAQYKLEPARYSNLTADDLAQMVSVSTQQNSQVFTVNVKDTDPVRARDIANEVAKVFEQKIAKIMSISNVSVVSKATANPTPVSPRLKLIALVGLVVGVLGAFLWGLLRELTDQTVKDIDFITDSLGLVDLGAVNYVQRMKDIDEVIQATKAKYDDDVDSFAEPDLPQRSRRRV</sequence>
<protein>
    <recommendedName>
        <fullName evidence="4">Capsular polysaccharide biosynthesis protein CpsC</fullName>
    </recommendedName>
</protein>
<gene>
    <name evidence="15" type="ORF">FD51_GL001837</name>
</gene>